<evidence type="ECO:0000256" key="1">
    <source>
        <dbReference type="SAM" id="MobiDB-lite"/>
    </source>
</evidence>
<accession>A0ABR9P7J2</accession>
<dbReference type="RefSeq" id="WP_193122439.1">
    <property type="nucleotide sequence ID" value="NZ_JADBGI010000011.1"/>
</dbReference>
<feature type="region of interest" description="Disordered" evidence="1">
    <location>
        <begin position="76"/>
        <end position="115"/>
    </location>
</feature>
<protein>
    <recommendedName>
        <fullName evidence="4">Secreted protein</fullName>
    </recommendedName>
</protein>
<dbReference type="InterPro" id="IPR043777">
    <property type="entry name" value="DUF5719"/>
</dbReference>
<proteinExistence type="predicted"/>
<feature type="region of interest" description="Disordered" evidence="1">
    <location>
        <begin position="320"/>
        <end position="348"/>
    </location>
</feature>
<organism evidence="2 3">
    <name type="scientific">Nocardiopsis coralli</name>
    <dbReference type="NCBI Taxonomy" id="2772213"/>
    <lineage>
        <taxon>Bacteria</taxon>
        <taxon>Bacillati</taxon>
        <taxon>Actinomycetota</taxon>
        <taxon>Actinomycetes</taxon>
        <taxon>Streptosporangiales</taxon>
        <taxon>Nocardiopsidaceae</taxon>
        <taxon>Nocardiopsis</taxon>
    </lineage>
</organism>
<feature type="compositionally biased region" description="Acidic residues" evidence="1">
    <location>
        <begin position="91"/>
        <end position="103"/>
    </location>
</feature>
<comment type="caution">
    <text evidence="2">The sequence shown here is derived from an EMBL/GenBank/DDBJ whole genome shotgun (WGS) entry which is preliminary data.</text>
</comment>
<evidence type="ECO:0000313" key="2">
    <source>
        <dbReference type="EMBL" id="MBE2999819.1"/>
    </source>
</evidence>
<dbReference type="Proteomes" id="UP000806528">
    <property type="component" value="Unassembled WGS sequence"/>
</dbReference>
<name>A0ABR9P7J2_9ACTN</name>
<gene>
    <name evidence="2" type="ORF">IDM40_14045</name>
</gene>
<evidence type="ECO:0000313" key="3">
    <source>
        <dbReference type="Proteomes" id="UP000806528"/>
    </source>
</evidence>
<dbReference type="Pfam" id="PF18986">
    <property type="entry name" value="DUF5719"/>
    <property type="match status" value="1"/>
</dbReference>
<evidence type="ECO:0008006" key="4">
    <source>
        <dbReference type="Google" id="ProtNLM"/>
    </source>
</evidence>
<reference evidence="2 3" key="1">
    <citation type="submission" date="2020-09" db="EMBL/GenBank/DDBJ databases">
        <title>Diversity and distribution of actinomycetes associated with coral in the coast of Hainan.</title>
        <authorList>
            <person name="Li F."/>
        </authorList>
    </citation>
    <scope>NUCLEOTIDE SEQUENCE [LARGE SCALE GENOMIC DNA]</scope>
    <source>
        <strain evidence="2 3">HNM0947</strain>
    </source>
</reference>
<keyword evidence="3" id="KW-1185">Reference proteome</keyword>
<sequence>MRVIVENRFALFGLVALALTALLGVAFLTRPLTAEVGVSEAGTVRPDRAVQVCPEPHEDSDADSVAAAFAPRVSRDDEGELWGVPVPGTPSEDDEDEDTEDGEASPSPDPADAAEDDLIGDQITEPNRVWSAETGDLGDPTAVHASGDLASGLEIAQITASDDEATEVLCAQPSIGTWFALPGGDDPDGVDLEELTAHLSNPEDFRATASIDVYTADGPSHSTESRGIPLGPGESTELDLTELVHSTSAVGVHVRTSTGRVAASLLAEHSSGGTDWVNPTSEPAEEAIVPGVPGGEGVRRLMLAAPGDDPVTARVHVLTEEPADDEDGEDGDDDGNGTGTPGDPYTVHVPPAASAWLSLESALAEEPGTVVVEADGEVVAGVASEFDDGSETAYSSAVDPLDRPLDTTAVLPDVPRDAETEVVVGAVESDAAIVATPVGADGDQGDAVKLTVPAGTTQVFGTDAGDEDVAWEPPPGIGAGEGYAVRLDLVDDGSGPVHVGRVLRTDDGVGAAPVRPAPVEVPLPVVRDSLVGLTP</sequence>
<feature type="compositionally biased region" description="Acidic residues" evidence="1">
    <location>
        <begin position="321"/>
        <end position="335"/>
    </location>
</feature>
<dbReference type="EMBL" id="JADBGI010000011">
    <property type="protein sequence ID" value="MBE2999819.1"/>
    <property type="molecule type" value="Genomic_DNA"/>
</dbReference>